<dbReference type="PANTHER" id="PTHR22946:SF9">
    <property type="entry name" value="POLYKETIDE TRANSFERASE AF380"/>
    <property type="match status" value="1"/>
</dbReference>
<sequence>MSRRMAWAGAVALMTVAATGCTTDDAAPPAPSSTATSATPSAAQPSTSPPRTMPVPTTAPSAAPHPVSLQALMTKKYNGGNLRLARVLARNPAYTRYHVTYRSGALTISGIMNVPSTPGPHPALVLNHGYIDPAVYTNGRGLMREQDYLARRGYVVLHTDYRNHAQSSDDPRSELDLRLGYTEDVINAVLALRTSEYVDPDRIGLLGRSMGGGITYNVLAVQPGLVKAGVVFAPVSSNAVDNFNRWTRPDGAIATQILRTYGEPARNPGFWRNISAVNFFDRITEPLLIHHGEADSTCPIAWSRTTLAALKSAGKNATMYTYPGEEHAFGPAWPTSMARTVSFLKQHGV</sequence>
<feature type="signal peptide" evidence="4">
    <location>
        <begin position="1"/>
        <end position="26"/>
    </location>
</feature>
<proteinExistence type="inferred from homology"/>
<dbReference type="PANTHER" id="PTHR22946">
    <property type="entry name" value="DIENELACTONE HYDROLASE DOMAIN-CONTAINING PROTEIN-RELATED"/>
    <property type="match status" value="1"/>
</dbReference>
<evidence type="ECO:0000256" key="2">
    <source>
        <dbReference type="ARBA" id="ARBA00022801"/>
    </source>
</evidence>
<gene>
    <name evidence="6" type="ORF">ABN611_26010</name>
</gene>
<feature type="domain" description="Peptidase S9 prolyl oligopeptidase catalytic" evidence="5">
    <location>
        <begin position="145"/>
        <end position="347"/>
    </location>
</feature>
<dbReference type="InterPro" id="IPR029058">
    <property type="entry name" value="AB_hydrolase_fold"/>
</dbReference>
<dbReference type="SUPFAM" id="SSF53474">
    <property type="entry name" value="alpha/beta-Hydrolases"/>
    <property type="match status" value="1"/>
</dbReference>
<feature type="region of interest" description="Disordered" evidence="3">
    <location>
        <begin position="21"/>
        <end position="64"/>
    </location>
</feature>
<dbReference type="InterPro" id="IPR050261">
    <property type="entry name" value="FrsA_esterase"/>
</dbReference>
<reference evidence="6" key="1">
    <citation type="submission" date="2024-06" db="EMBL/GenBank/DDBJ databases">
        <title>Kribbella sp. strain HUAS MG21 genome sequences.</title>
        <authorList>
            <person name="Mo P."/>
        </authorList>
    </citation>
    <scope>NUCLEOTIDE SEQUENCE</scope>
    <source>
        <strain evidence="6">HUAS MG21</strain>
    </source>
</reference>
<dbReference type="EMBL" id="CP158165">
    <property type="protein sequence ID" value="XBV22008.1"/>
    <property type="molecule type" value="Genomic_DNA"/>
</dbReference>
<keyword evidence="4" id="KW-0732">Signal</keyword>
<protein>
    <submittedName>
        <fullName evidence="6">Alpha/beta fold hydrolase</fullName>
    </submittedName>
</protein>
<dbReference type="PROSITE" id="PS51257">
    <property type="entry name" value="PROKAR_LIPOPROTEIN"/>
    <property type="match status" value="1"/>
</dbReference>
<dbReference type="InterPro" id="IPR001375">
    <property type="entry name" value="Peptidase_S9_cat"/>
</dbReference>
<dbReference type="GO" id="GO:0052689">
    <property type="term" value="F:carboxylic ester hydrolase activity"/>
    <property type="evidence" value="ECO:0007669"/>
    <property type="project" value="UniProtKB-ARBA"/>
</dbReference>
<evidence type="ECO:0000256" key="4">
    <source>
        <dbReference type="SAM" id="SignalP"/>
    </source>
</evidence>
<keyword evidence="2 6" id="KW-0378">Hydrolase</keyword>
<evidence type="ECO:0000259" key="5">
    <source>
        <dbReference type="Pfam" id="PF00326"/>
    </source>
</evidence>
<comment type="similarity">
    <text evidence="1">Belongs to the AB hydrolase superfamily.</text>
</comment>
<dbReference type="Pfam" id="PF00326">
    <property type="entry name" value="Peptidase_S9"/>
    <property type="match status" value="1"/>
</dbReference>
<dbReference type="Gene3D" id="3.40.50.1820">
    <property type="entry name" value="alpha/beta hydrolase"/>
    <property type="match status" value="1"/>
</dbReference>
<evidence type="ECO:0000256" key="3">
    <source>
        <dbReference type="SAM" id="MobiDB-lite"/>
    </source>
</evidence>
<organism evidence="6">
    <name type="scientific">Kribbella sp. HUAS MG21</name>
    <dbReference type="NCBI Taxonomy" id="3160966"/>
    <lineage>
        <taxon>Bacteria</taxon>
        <taxon>Bacillati</taxon>
        <taxon>Actinomycetota</taxon>
        <taxon>Actinomycetes</taxon>
        <taxon>Propionibacteriales</taxon>
        <taxon>Kribbellaceae</taxon>
        <taxon>Kribbella</taxon>
    </lineage>
</organism>
<evidence type="ECO:0000256" key="1">
    <source>
        <dbReference type="ARBA" id="ARBA00008645"/>
    </source>
</evidence>
<name>A0AAU7T5P0_9ACTN</name>
<dbReference type="RefSeq" id="WP_350274858.1">
    <property type="nucleotide sequence ID" value="NZ_CP158165.1"/>
</dbReference>
<feature type="compositionally biased region" description="Low complexity" evidence="3">
    <location>
        <begin position="22"/>
        <end position="46"/>
    </location>
</feature>
<dbReference type="GO" id="GO:0006508">
    <property type="term" value="P:proteolysis"/>
    <property type="evidence" value="ECO:0007669"/>
    <property type="project" value="InterPro"/>
</dbReference>
<dbReference type="GO" id="GO:0008236">
    <property type="term" value="F:serine-type peptidase activity"/>
    <property type="evidence" value="ECO:0007669"/>
    <property type="project" value="InterPro"/>
</dbReference>
<dbReference type="AlphaFoldDB" id="A0AAU7T5P0"/>
<evidence type="ECO:0000313" key="6">
    <source>
        <dbReference type="EMBL" id="XBV22008.1"/>
    </source>
</evidence>
<feature type="chain" id="PRO_5043772925" evidence="4">
    <location>
        <begin position="27"/>
        <end position="349"/>
    </location>
</feature>
<accession>A0AAU7T5P0</accession>